<dbReference type="AlphaFoldDB" id="A0A2P4P4R9"/>
<proteinExistence type="predicted"/>
<accession>A0A2P4P4R9</accession>
<feature type="compositionally biased region" description="Acidic residues" evidence="1">
    <location>
        <begin position="158"/>
        <end position="177"/>
    </location>
</feature>
<name>A0A2P4P4R9_RHIID</name>
<reference evidence="2 3" key="1">
    <citation type="journal article" date="2013" name="Proc. Natl. Acad. Sci. U.S.A.">
        <title>Genome of an arbuscular mycorrhizal fungus provides insight into the oldest plant symbiosis.</title>
        <authorList>
            <person name="Tisserant E."/>
            <person name="Malbreil M."/>
            <person name="Kuo A."/>
            <person name="Kohler A."/>
            <person name="Symeonidi A."/>
            <person name="Balestrini R."/>
            <person name="Charron P."/>
            <person name="Duensing N."/>
            <person name="Frei Dit Frey N."/>
            <person name="Gianinazzi-Pearson V."/>
            <person name="Gilbert L.B."/>
            <person name="Handa Y."/>
            <person name="Herr J.R."/>
            <person name="Hijri M."/>
            <person name="Koul R."/>
            <person name="Kawaguchi M."/>
            <person name="Krajinski F."/>
            <person name="Lammers P.J."/>
            <person name="Masclaux F.G."/>
            <person name="Murat C."/>
            <person name="Morin E."/>
            <person name="Ndikumana S."/>
            <person name="Pagni M."/>
            <person name="Petitpierre D."/>
            <person name="Requena N."/>
            <person name="Rosikiewicz P."/>
            <person name="Riley R."/>
            <person name="Saito K."/>
            <person name="San Clemente H."/>
            <person name="Shapiro H."/>
            <person name="van Tuinen D."/>
            <person name="Becard G."/>
            <person name="Bonfante P."/>
            <person name="Paszkowski U."/>
            <person name="Shachar-Hill Y.Y."/>
            <person name="Tuskan G.A."/>
            <person name="Young P.W."/>
            <person name="Sanders I.R."/>
            <person name="Henrissat B."/>
            <person name="Rensing S.A."/>
            <person name="Grigoriev I.V."/>
            <person name="Corradi N."/>
            <person name="Roux C."/>
            <person name="Martin F."/>
        </authorList>
    </citation>
    <scope>NUCLEOTIDE SEQUENCE [LARGE SCALE GENOMIC DNA]</scope>
    <source>
        <strain evidence="2 3">DAOM 197198</strain>
    </source>
</reference>
<reference evidence="2 3" key="2">
    <citation type="journal article" date="2018" name="New Phytol.">
        <title>High intraspecific genome diversity in the model arbuscular mycorrhizal symbiont Rhizophagus irregularis.</title>
        <authorList>
            <person name="Chen E.C.H."/>
            <person name="Morin E."/>
            <person name="Beaudet D."/>
            <person name="Noel J."/>
            <person name="Yildirir G."/>
            <person name="Ndikumana S."/>
            <person name="Charron P."/>
            <person name="St-Onge C."/>
            <person name="Giorgi J."/>
            <person name="Kruger M."/>
            <person name="Marton T."/>
            <person name="Ropars J."/>
            <person name="Grigoriev I.V."/>
            <person name="Hainaut M."/>
            <person name="Henrissat B."/>
            <person name="Roux C."/>
            <person name="Martin F."/>
            <person name="Corradi N."/>
        </authorList>
    </citation>
    <scope>NUCLEOTIDE SEQUENCE [LARGE SCALE GENOMIC DNA]</scope>
    <source>
        <strain evidence="2 3">DAOM 197198</strain>
    </source>
</reference>
<gene>
    <name evidence="2" type="ORF">GLOIN_2v1884352</name>
</gene>
<dbReference type="Proteomes" id="UP000018888">
    <property type="component" value="Unassembled WGS sequence"/>
</dbReference>
<evidence type="ECO:0000313" key="3">
    <source>
        <dbReference type="Proteomes" id="UP000018888"/>
    </source>
</evidence>
<evidence type="ECO:0000313" key="2">
    <source>
        <dbReference type="EMBL" id="POG60377.1"/>
    </source>
</evidence>
<comment type="caution">
    <text evidence="2">The sequence shown here is derived from an EMBL/GenBank/DDBJ whole genome shotgun (WGS) entry which is preliminary data.</text>
</comment>
<dbReference type="EMBL" id="AUPC02000393">
    <property type="protein sequence ID" value="POG60377.1"/>
    <property type="molecule type" value="Genomic_DNA"/>
</dbReference>
<dbReference type="VEuPathDB" id="FungiDB:RhiirFUN_025267"/>
<feature type="region of interest" description="Disordered" evidence="1">
    <location>
        <begin position="158"/>
        <end position="192"/>
    </location>
</feature>
<evidence type="ECO:0000256" key="1">
    <source>
        <dbReference type="SAM" id="MobiDB-lite"/>
    </source>
</evidence>
<sequence>MEVDEEEVRAEMKTILKTFPIKLELKYDEKFTIKSWLSALHKYRRVRLLYKQRGTLDKDNCRLHRNNRINETRQVKEYAESDEEQPDGKKHINVYNLSWRSEELIDLLRNVLDQHAFSLQSAQLIRTRNYDDEIYNIISRHLRDAEMSAEMDEIVVIEDSEPMGMEESEPTGVEESEPMGVKESPETEDETDKWYKFVL</sequence>
<organism evidence="2 3">
    <name type="scientific">Rhizophagus irregularis (strain DAOM 181602 / DAOM 197198 / MUCL 43194)</name>
    <name type="common">Arbuscular mycorrhizal fungus</name>
    <name type="synonym">Glomus intraradices</name>
    <dbReference type="NCBI Taxonomy" id="747089"/>
    <lineage>
        <taxon>Eukaryota</taxon>
        <taxon>Fungi</taxon>
        <taxon>Fungi incertae sedis</taxon>
        <taxon>Mucoromycota</taxon>
        <taxon>Glomeromycotina</taxon>
        <taxon>Glomeromycetes</taxon>
        <taxon>Glomerales</taxon>
        <taxon>Glomeraceae</taxon>
        <taxon>Rhizophagus</taxon>
    </lineage>
</organism>
<keyword evidence="3" id="KW-1185">Reference proteome</keyword>
<protein>
    <submittedName>
        <fullName evidence="2">Uncharacterized protein</fullName>
    </submittedName>
</protein>